<reference evidence="1 2" key="1">
    <citation type="journal article" date="2023" name="Science">
        <title>Complex scaffold remodeling in plant triterpene biosynthesis.</title>
        <authorList>
            <person name="De La Pena R."/>
            <person name="Hodgson H."/>
            <person name="Liu J.C."/>
            <person name="Stephenson M.J."/>
            <person name="Martin A.C."/>
            <person name="Owen C."/>
            <person name="Harkess A."/>
            <person name="Leebens-Mack J."/>
            <person name="Jimenez L.E."/>
            <person name="Osbourn A."/>
            <person name="Sattely E.S."/>
        </authorList>
    </citation>
    <scope>NUCLEOTIDE SEQUENCE [LARGE SCALE GENOMIC DNA]</scope>
    <source>
        <strain evidence="2">cv. JPN11</strain>
        <tissue evidence="1">Leaf</tissue>
    </source>
</reference>
<evidence type="ECO:0000313" key="1">
    <source>
        <dbReference type="EMBL" id="KAJ4712539.1"/>
    </source>
</evidence>
<dbReference type="EMBL" id="CM051401">
    <property type="protein sequence ID" value="KAJ4712539.1"/>
    <property type="molecule type" value="Genomic_DNA"/>
</dbReference>
<evidence type="ECO:0000313" key="2">
    <source>
        <dbReference type="Proteomes" id="UP001164539"/>
    </source>
</evidence>
<proteinExistence type="predicted"/>
<sequence length="536" mass="61210">MAIFPLLSSSSSSSGNSQLALLLLICATSCALLGFSGGDHRSKSNLLETQIDHCKSRPELIINIKRSDFSDDFVFGTTTSATQTEGFEHEGGRGPSIWDDFLQKYPDRVVGGNKQKTAIDSYNRYKEDVKIIKDVGLDAYKFSISWTRILPNGTLSGGINQEGIDHYNSLIDEIIKQGITPFATLFHFDPPQALQDKYGGPLSSSFVDDFKDYAEICFKEFGDRVKKWFTINEPLIIAEFGHASAMVPPLRCSDRTKCVAGNSSTEPYIVSHNLLLAHATVVRLYKQKFYPMQRGQIGISNVGRYYEPYDSNSPEDRLAAKRGLDLELGWYMEPLVYGDYPKIMRKLVKDRLPTFSNEEKKMIKGSFDFIGINYYTTRYAKSLPIDLSAPPAGGSFFIYIYPPGLYKILRFIKRYYKNPPIYITENGVTEERNDSLPLNVQLKDQHRIDFIVKHLDRIHEAIENGVNVKGYFYWTMFDDFEWTEGFKPRYGLYYTDYNHNFTRIPKDSAKWFQAFLKGKANGEIIPCINYTTLHNN</sequence>
<organism evidence="1 2">
    <name type="scientific">Melia azedarach</name>
    <name type="common">Chinaberry tree</name>
    <dbReference type="NCBI Taxonomy" id="155640"/>
    <lineage>
        <taxon>Eukaryota</taxon>
        <taxon>Viridiplantae</taxon>
        <taxon>Streptophyta</taxon>
        <taxon>Embryophyta</taxon>
        <taxon>Tracheophyta</taxon>
        <taxon>Spermatophyta</taxon>
        <taxon>Magnoliopsida</taxon>
        <taxon>eudicotyledons</taxon>
        <taxon>Gunneridae</taxon>
        <taxon>Pentapetalae</taxon>
        <taxon>rosids</taxon>
        <taxon>malvids</taxon>
        <taxon>Sapindales</taxon>
        <taxon>Meliaceae</taxon>
        <taxon>Melia</taxon>
    </lineage>
</organism>
<keyword evidence="2" id="KW-1185">Reference proteome</keyword>
<gene>
    <name evidence="1" type="ORF">OWV82_014771</name>
</gene>
<protein>
    <submittedName>
        <fullName evidence="1">Beta-glucosidase</fullName>
    </submittedName>
</protein>
<accession>A0ACC1XM53</accession>
<name>A0ACC1XM53_MELAZ</name>
<dbReference type="Proteomes" id="UP001164539">
    <property type="component" value="Chromosome 8"/>
</dbReference>
<comment type="caution">
    <text evidence="1">The sequence shown here is derived from an EMBL/GenBank/DDBJ whole genome shotgun (WGS) entry which is preliminary data.</text>
</comment>